<dbReference type="SMART" id="SM00387">
    <property type="entry name" value="HATPase_c"/>
    <property type="match status" value="1"/>
</dbReference>
<evidence type="ECO:0000256" key="12">
    <source>
        <dbReference type="SAM" id="Phobius"/>
    </source>
</evidence>
<sequence>MKRWWSGRPLRTRLVLSSIAMLAVVLTVIAVVSTFAIQAFLMDELDHRVEDAGRRAQASFDPNLPHPDHSLLGFLQGPGIDPRALGMRLQPNGGVEAAGVLNGAVPPTLKGLSAQQAVAVANVSPDFDPHTRGVPGLGDYRLIAVPDATGEVIITGLPMKPVQDTVGRVVGVEVVVAVAGLIVAGLAGAAIVRLALRPLRRVAGTATRVSEQTLHEGEVAELERVPAADTDPRTEVGQVGASLNRLLDHVGAALTARHASETRIRRFVADASHELRTPLASIRGYAELTRRGHEPVPRDTAHALRRIESEATRMTSLVEDLLLLARLDSGRPVESARVDPVPLVIDALSDARAAGPDHHWRLDVPDEPSALVEADSARLYQVLVNLLANARTHTPPGTWVTASVRREGDEVVLSVADDGPGVPPDVLPRVFERFTRGDSSRSRAAGSTGLGLAIVSAVVEAHGGTVHVTSSPGSTVFSVRLPAAH</sequence>
<evidence type="ECO:0000256" key="6">
    <source>
        <dbReference type="ARBA" id="ARBA00022679"/>
    </source>
</evidence>
<evidence type="ECO:0000256" key="4">
    <source>
        <dbReference type="ARBA" id="ARBA00012438"/>
    </source>
</evidence>
<dbReference type="Gene3D" id="3.30.565.10">
    <property type="entry name" value="Histidine kinase-like ATPase, C-terminal domain"/>
    <property type="match status" value="1"/>
</dbReference>
<dbReference type="FunFam" id="3.30.565.10:FF:000006">
    <property type="entry name" value="Sensor histidine kinase WalK"/>
    <property type="match status" value="1"/>
</dbReference>
<proteinExistence type="predicted"/>
<dbReference type="Gene3D" id="1.10.287.130">
    <property type="match status" value="1"/>
</dbReference>
<dbReference type="InterPro" id="IPR003660">
    <property type="entry name" value="HAMP_dom"/>
</dbReference>
<dbReference type="CDD" id="cd00082">
    <property type="entry name" value="HisKA"/>
    <property type="match status" value="1"/>
</dbReference>
<dbReference type="InterPro" id="IPR005467">
    <property type="entry name" value="His_kinase_dom"/>
</dbReference>
<name>A0A918A0G3_9ACTN</name>
<keyword evidence="5" id="KW-0597">Phosphoprotein</keyword>
<gene>
    <name evidence="15" type="ORF">GCM10012280_70850</name>
</gene>
<dbReference type="GO" id="GO:0005886">
    <property type="term" value="C:plasma membrane"/>
    <property type="evidence" value="ECO:0007669"/>
    <property type="project" value="UniProtKB-SubCell"/>
</dbReference>
<dbReference type="EC" id="2.7.13.3" evidence="4"/>
<dbReference type="Proteomes" id="UP000641932">
    <property type="component" value="Unassembled WGS sequence"/>
</dbReference>
<dbReference type="Pfam" id="PF00512">
    <property type="entry name" value="HisKA"/>
    <property type="match status" value="1"/>
</dbReference>
<dbReference type="SUPFAM" id="SSF55874">
    <property type="entry name" value="ATPase domain of HSP90 chaperone/DNA topoisomerase II/histidine kinase"/>
    <property type="match status" value="1"/>
</dbReference>
<feature type="transmembrane region" description="Helical" evidence="12">
    <location>
        <begin position="174"/>
        <end position="196"/>
    </location>
</feature>
<evidence type="ECO:0000256" key="11">
    <source>
        <dbReference type="ARBA" id="ARBA00023136"/>
    </source>
</evidence>
<keyword evidence="9 12" id="KW-1133">Transmembrane helix</keyword>
<dbReference type="Pfam" id="PF02518">
    <property type="entry name" value="HATPase_c"/>
    <property type="match status" value="1"/>
</dbReference>
<dbReference type="GO" id="GO:0005509">
    <property type="term" value="F:calcium ion binding"/>
    <property type="evidence" value="ECO:0007669"/>
    <property type="project" value="UniProtKB-ARBA"/>
</dbReference>
<comment type="cofactor">
    <cofactor evidence="2">
        <name>a divalent metal cation</name>
        <dbReference type="ChEBI" id="CHEBI:60240"/>
    </cofactor>
</comment>
<keyword evidence="16" id="KW-1185">Reference proteome</keyword>
<dbReference type="GO" id="GO:0000155">
    <property type="term" value="F:phosphorelay sensor kinase activity"/>
    <property type="evidence" value="ECO:0007669"/>
    <property type="project" value="InterPro"/>
</dbReference>
<dbReference type="InterPro" id="IPR003594">
    <property type="entry name" value="HATPase_dom"/>
</dbReference>
<dbReference type="PROSITE" id="PS50885">
    <property type="entry name" value="HAMP"/>
    <property type="match status" value="1"/>
</dbReference>
<dbReference type="SUPFAM" id="SSF47384">
    <property type="entry name" value="Homodimeric domain of signal transducing histidine kinase"/>
    <property type="match status" value="1"/>
</dbReference>
<keyword evidence="10" id="KW-0902">Two-component regulatory system</keyword>
<reference evidence="15" key="1">
    <citation type="journal article" date="2014" name="Int. J. Syst. Evol. Microbiol.">
        <title>Complete genome sequence of Corynebacterium casei LMG S-19264T (=DSM 44701T), isolated from a smear-ripened cheese.</title>
        <authorList>
            <consortium name="US DOE Joint Genome Institute (JGI-PGF)"/>
            <person name="Walter F."/>
            <person name="Albersmeier A."/>
            <person name="Kalinowski J."/>
            <person name="Ruckert C."/>
        </authorList>
    </citation>
    <scope>NUCLEOTIDE SEQUENCE</scope>
    <source>
        <strain evidence="15">CGMCC 4.7201</strain>
    </source>
</reference>
<evidence type="ECO:0000313" key="16">
    <source>
        <dbReference type="Proteomes" id="UP000641932"/>
    </source>
</evidence>
<evidence type="ECO:0000256" key="10">
    <source>
        <dbReference type="ARBA" id="ARBA00023012"/>
    </source>
</evidence>
<dbReference type="EMBL" id="BMMS01000073">
    <property type="protein sequence ID" value="GGP00951.1"/>
    <property type="molecule type" value="Genomic_DNA"/>
</dbReference>
<dbReference type="PANTHER" id="PTHR45436">
    <property type="entry name" value="SENSOR HISTIDINE KINASE YKOH"/>
    <property type="match status" value="1"/>
</dbReference>
<keyword evidence="7 12" id="KW-0812">Transmembrane</keyword>
<dbReference type="PROSITE" id="PS50109">
    <property type="entry name" value="HIS_KIN"/>
    <property type="match status" value="1"/>
</dbReference>
<dbReference type="RefSeq" id="WP_308425199.1">
    <property type="nucleotide sequence ID" value="NZ_BMMS01000073.1"/>
</dbReference>
<dbReference type="PANTHER" id="PTHR45436:SF5">
    <property type="entry name" value="SENSOR HISTIDINE KINASE TRCS"/>
    <property type="match status" value="1"/>
</dbReference>
<evidence type="ECO:0000256" key="7">
    <source>
        <dbReference type="ARBA" id="ARBA00022692"/>
    </source>
</evidence>
<keyword evidence="6" id="KW-0808">Transferase</keyword>
<dbReference type="FunFam" id="1.10.287.130:FF:000001">
    <property type="entry name" value="Two-component sensor histidine kinase"/>
    <property type="match status" value="1"/>
</dbReference>
<feature type="domain" description="HAMP" evidence="14">
    <location>
        <begin position="193"/>
        <end position="255"/>
    </location>
</feature>
<evidence type="ECO:0000256" key="3">
    <source>
        <dbReference type="ARBA" id="ARBA00004236"/>
    </source>
</evidence>
<evidence type="ECO:0000313" key="15">
    <source>
        <dbReference type="EMBL" id="GGP00951.1"/>
    </source>
</evidence>
<dbReference type="InterPro" id="IPR004358">
    <property type="entry name" value="Sig_transdc_His_kin-like_C"/>
</dbReference>
<reference evidence="15" key="2">
    <citation type="submission" date="2020-09" db="EMBL/GenBank/DDBJ databases">
        <authorList>
            <person name="Sun Q."/>
            <person name="Zhou Y."/>
        </authorList>
    </citation>
    <scope>NUCLEOTIDE SEQUENCE</scope>
    <source>
        <strain evidence="15">CGMCC 4.7201</strain>
    </source>
</reference>
<evidence type="ECO:0000256" key="9">
    <source>
        <dbReference type="ARBA" id="ARBA00022989"/>
    </source>
</evidence>
<keyword evidence="8 15" id="KW-0418">Kinase</keyword>
<evidence type="ECO:0000256" key="2">
    <source>
        <dbReference type="ARBA" id="ARBA00001968"/>
    </source>
</evidence>
<evidence type="ECO:0000259" key="14">
    <source>
        <dbReference type="PROSITE" id="PS50885"/>
    </source>
</evidence>
<feature type="domain" description="Histidine kinase" evidence="13">
    <location>
        <begin position="270"/>
        <end position="485"/>
    </location>
</feature>
<protein>
    <recommendedName>
        <fullName evidence="4">histidine kinase</fullName>
        <ecNumber evidence="4">2.7.13.3</ecNumber>
    </recommendedName>
</protein>
<dbReference type="Gene3D" id="6.10.340.10">
    <property type="match status" value="1"/>
</dbReference>
<comment type="subcellular location">
    <subcellularLocation>
        <location evidence="3">Cell membrane</location>
    </subcellularLocation>
</comment>
<comment type="caution">
    <text evidence="15">The sequence shown here is derived from an EMBL/GenBank/DDBJ whole genome shotgun (WGS) entry which is preliminary data.</text>
</comment>
<dbReference type="SMART" id="SM00388">
    <property type="entry name" value="HisKA"/>
    <property type="match status" value="1"/>
</dbReference>
<dbReference type="PRINTS" id="PR00344">
    <property type="entry name" value="BCTRLSENSOR"/>
</dbReference>
<dbReference type="AlphaFoldDB" id="A0A918A0G3"/>
<dbReference type="InterPro" id="IPR050428">
    <property type="entry name" value="TCS_sensor_his_kinase"/>
</dbReference>
<evidence type="ECO:0000259" key="13">
    <source>
        <dbReference type="PROSITE" id="PS50109"/>
    </source>
</evidence>
<dbReference type="SMART" id="SM00304">
    <property type="entry name" value="HAMP"/>
    <property type="match status" value="1"/>
</dbReference>
<evidence type="ECO:0000256" key="1">
    <source>
        <dbReference type="ARBA" id="ARBA00000085"/>
    </source>
</evidence>
<feature type="transmembrane region" description="Helical" evidence="12">
    <location>
        <begin position="12"/>
        <end position="41"/>
    </location>
</feature>
<keyword evidence="11 12" id="KW-0472">Membrane</keyword>
<dbReference type="CDD" id="cd00075">
    <property type="entry name" value="HATPase"/>
    <property type="match status" value="1"/>
</dbReference>
<accession>A0A918A0G3</accession>
<organism evidence="15 16">
    <name type="scientific">Wenjunlia tyrosinilytica</name>
    <dbReference type="NCBI Taxonomy" id="1544741"/>
    <lineage>
        <taxon>Bacteria</taxon>
        <taxon>Bacillati</taxon>
        <taxon>Actinomycetota</taxon>
        <taxon>Actinomycetes</taxon>
        <taxon>Kitasatosporales</taxon>
        <taxon>Streptomycetaceae</taxon>
        <taxon>Wenjunlia</taxon>
    </lineage>
</organism>
<dbReference type="InterPro" id="IPR036097">
    <property type="entry name" value="HisK_dim/P_sf"/>
</dbReference>
<dbReference type="InterPro" id="IPR036890">
    <property type="entry name" value="HATPase_C_sf"/>
</dbReference>
<dbReference type="InterPro" id="IPR003661">
    <property type="entry name" value="HisK_dim/P_dom"/>
</dbReference>
<comment type="catalytic activity">
    <reaction evidence="1">
        <text>ATP + protein L-histidine = ADP + protein N-phospho-L-histidine.</text>
        <dbReference type="EC" id="2.7.13.3"/>
    </reaction>
</comment>
<evidence type="ECO:0000256" key="5">
    <source>
        <dbReference type="ARBA" id="ARBA00022553"/>
    </source>
</evidence>
<evidence type="ECO:0000256" key="8">
    <source>
        <dbReference type="ARBA" id="ARBA00022777"/>
    </source>
</evidence>